<keyword evidence="2 6" id="KW-0812">Transmembrane</keyword>
<accession>A0A200PQ56</accession>
<dbReference type="Proteomes" id="UP000195402">
    <property type="component" value="Unassembled WGS sequence"/>
</dbReference>
<dbReference type="PROSITE" id="PS50845">
    <property type="entry name" value="RETICULON"/>
    <property type="match status" value="1"/>
</dbReference>
<feature type="region of interest" description="Disordered" evidence="7">
    <location>
        <begin position="96"/>
        <end position="158"/>
    </location>
</feature>
<comment type="caution">
    <text evidence="9">The sequence shown here is derived from an EMBL/GenBank/DDBJ whole genome shotgun (WGS) entry which is preliminary data.</text>
</comment>
<organism evidence="9 10">
    <name type="scientific">Macleaya cordata</name>
    <name type="common">Five-seeded plume-poppy</name>
    <name type="synonym">Bocconia cordata</name>
    <dbReference type="NCBI Taxonomy" id="56857"/>
    <lineage>
        <taxon>Eukaryota</taxon>
        <taxon>Viridiplantae</taxon>
        <taxon>Streptophyta</taxon>
        <taxon>Embryophyta</taxon>
        <taxon>Tracheophyta</taxon>
        <taxon>Spermatophyta</taxon>
        <taxon>Magnoliopsida</taxon>
        <taxon>Ranunculales</taxon>
        <taxon>Papaveraceae</taxon>
        <taxon>Papaveroideae</taxon>
        <taxon>Macleaya</taxon>
    </lineage>
</organism>
<name>A0A200PQ56_MACCD</name>
<evidence type="ECO:0000256" key="7">
    <source>
        <dbReference type="SAM" id="MobiDB-lite"/>
    </source>
</evidence>
<feature type="compositionally biased region" description="Basic and acidic residues" evidence="7">
    <location>
        <begin position="123"/>
        <end position="142"/>
    </location>
</feature>
<evidence type="ECO:0000313" key="9">
    <source>
        <dbReference type="EMBL" id="OVA00336.1"/>
    </source>
</evidence>
<dbReference type="PANTHER" id="PTHR46626">
    <property type="entry name" value="RETICULON-LIKE PROTEIN B17"/>
    <property type="match status" value="1"/>
</dbReference>
<dbReference type="InParanoid" id="A0A200PQ56"/>
<feature type="domain" description="Reticulon" evidence="8">
    <location>
        <begin position="187"/>
        <end position="346"/>
    </location>
</feature>
<dbReference type="FunCoup" id="A0A200PQ56">
    <property type="interactions" value="453"/>
</dbReference>
<dbReference type="STRING" id="56857.A0A200PQ56"/>
<feature type="compositionally biased region" description="Basic residues" evidence="7">
    <location>
        <begin position="143"/>
        <end position="154"/>
    </location>
</feature>
<dbReference type="Pfam" id="PF02453">
    <property type="entry name" value="Reticulon"/>
    <property type="match status" value="1"/>
</dbReference>
<evidence type="ECO:0000256" key="1">
    <source>
        <dbReference type="ARBA" id="ARBA00004477"/>
    </source>
</evidence>
<dbReference type="InterPro" id="IPR044647">
    <property type="entry name" value="RTNLB17/18/21"/>
</dbReference>
<evidence type="ECO:0000256" key="2">
    <source>
        <dbReference type="ARBA" id="ARBA00022692"/>
    </source>
</evidence>
<feature type="transmembrane region" description="Helical" evidence="6">
    <location>
        <begin position="305"/>
        <end position="330"/>
    </location>
</feature>
<keyword evidence="10" id="KW-1185">Reference proteome</keyword>
<dbReference type="PANTHER" id="PTHR46626:SF2">
    <property type="entry name" value="RETICULON-LIKE PROTEIN B17"/>
    <property type="match status" value="1"/>
</dbReference>
<sequence length="423" mass="48212">MDSTPPSHRSESRLRIKSSSRLSRIDKEDPHSPYLSQDQTPTSPKRTLSPYLSLRTSNLVPPEELLLSPSPLRKSRTRLVERTEMVEEPIDLLGSRRRCKSRGSPMGLLGCASPRNGRRARRRLEQEIREERELGLGDENGKPRKRKQSSRSRKEKLSLVLSVPSSSLSPSIQNDDQSRLNHIGQLMYDLIMWKDVSKSSLWFGFGSLCFLSSCFARSLRFSVFSAISQLGLLFLAVSFFYNSFSQRNIDNGQLDLKLKENDILRLARVVLPVANLVIAKMRKIFSGEPSMTLKVAPLLLFGAEYGHFITLWRLCVTAGFFISFTIPKLYTCYSVQMNRQVEHLRGWVVEAWGACSHKKIVAASLATVFWNLSSLKTRIFAAFISVAILRYYRQHEEAEVEEREVECEGTLHQQQQALVLLVD</sequence>
<evidence type="ECO:0000256" key="3">
    <source>
        <dbReference type="ARBA" id="ARBA00022824"/>
    </source>
</evidence>
<gene>
    <name evidence="9" type="ORF">BVC80_1183g23</name>
</gene>
<dbReference type="AlphaFoldDB" id="A0A200PQ56"/>
<evidence type="ECO:0000256" key="6">
    <source>
        <dbReference type="RuleBase" id="RU363132"/>
    </source>
</evidence>
<protein>
    <recommendedName>
        <fullName evidence="6">Reticulon-like protein</fullName>
    </recommendedName>
</protein>
<dbReference type="GO" id="GO:0005789">
    <property type="term" value="C:endoplasmic reticulum membrane"/>
    <property type="evidence" value="ECO:0007669"/>
    <property type="project" value="UniProtKB-SubCell"/>
</dbReference>
<keyword evidence="4 6" id="KW-1133">Transmembrane helix</keyword>
<dbReference type="EMBL" id="MVGT01004338">
    <property type="protein sequence ID" value="OVA00336.1"/>
    <property type="molecule type" value="Genomic_DNA"/>
</dbReference>
<dbReference type="OMA" id="MAAMAMD"/>
<reference evidence="9 10" key="1">
    <citation type="journal article" date="2017" name="Mol. Plant">
        <title>The Genome of Medicinal Plant Macleaya cordata Provides New Insights into Benzylisoquinoline Alkaloids Metabolism.</title>
        <authorList>
            <person name="Liu X."/>
            <person name="Liu Y."/>
            <person name="Huang P."/>
            <person name="Ma Y."/>
            <person name="Qing Z."/>
            <person name="Tang Q."/>
            <person name="Cao H."/>
            <person name="Cheng P."/>
            <person name="Zheng Y."/>
            <person name="Yuan Z."/>
            <person name="Zhou Y."/>
            <person name="Liu J."/>
            <person name="Tang Z."/>
            <person name="Zhuo Y."/>
            <person name="Zhang Y."/>
            <person name="Yu L."/>
            <person name="Huang J."/>
            <person name="Yang P."/>
            <person name="Peng Q."/>
            <person name="Zhang J."/>
            <person name="Jiang W."/>
            <person name="Zhang Z."/>
            <person name="Lin K."/>
            <person name="Ro D.K."/>
            <person name="Chen X."/>
            <person name="Xiong X."/>
            <person name="Shang Y."/>
            <person name="Huang S."/>
            <person name="Zeng J."/>
        </authorList>
    </citation>
    <scope>NUCLEOTIDE SEQUENCE [LARGE SCALE GENOMIC DNA]</scope>
    <source>
        <strain evidence="10">cv. BLH2017</strain>
        <tissue evidence="9">Root</tissue>
    </source>
</reference>
<comment type="subcellular location">
    <subcellularLocation>
        <location evidence="1 6">Endoplasmic reticulum membrane</location>
        <topology evidence="1 6">Multi-pass membrane protein</topology>
    </subcellularLocation>
</comment>
<keyword evidence="3 6" id="KW-0256">Endoplasmic reticulum</keyword>
<evidence type="ECO:0000256" key="5">
    <source>
        <dbReference type="ARBA" id="ARBA00023136"/>
    </source>
</evidence>
<evidence type="ECO:0000259" key="8">
    <source>
        <dbReference type="PROSITE" id="PS50845"/>
    </source>
</evidence>
<feature type="compositionally biased region" description="Polar residues" evidence="7">
    <location>
        <begin position="34"/>
        <end position="46"/>
    </location>
</feature>
<keyword evidence="5 6" id="KW-0472">Membrane</keyword>
<feature type="transmembrane region" description="Helical" evidence="6">
    <location>
        <begin position="226"/>
        <end position="244"/>
    </location>
</feature>
<feature type="region of interest" description="Disordered" evidence="7">
    <location>
        <begin position="1"/>
        <end position="55"/>
    </location>
</feature>
<proteinExistence type="predicted"/>
<evidence type="ECO:0000313" key="10">
    <source>
        <dbReference type="Proteomes" id="UP000195402"/>
    </source>
</evidence>
<evidence type="ECO:0000256" key="4">
    <source>
        <dbReference type="ARBA" id="ARBA00022989"/>
    </source>
</evidence>
<dbReference type="OrthoDB" id="783438at2759"/>
<dbReference type="InterPro" id="IPR003388">
    <property type="entry name" value="Reticulon"/>
</dbReference>